<dbReference type="GeneID" id="35868111"/>
<dbReference type="Pfam" id="PF04607">
    <property type="entry name" value="RelA_SpoT"/>
    <property type="match status" value="1"/>
</dbReference>
<name>A0A2I1M7J0_9BIFI</name>
<evidence type="ECO:0000313" key="3">
    <source>
        <dbReference type="Proteomes" id="UP000242263"/>
    </source>
</evidence>
<protein>
    <submittedName>
        <fullName evidence="2">GTP pyrophosphokinase</fullName>
    </submittedName>
</protein>
<feature type="domain" description="RelA/SpoT" evidence="1">
    <location>
        <begin position="83"/>
        <end position="206"/>
    </location>
</feature>
<evidence type="ECO:0000259" key="1">
    <source>
        <dbReference type="SMART" id="SM00954"/>
    </source>
</evidence>
<dbReference type="AlphaFoldDB" id="A0A2I1M7J0"/>
<organism evidence="2 3">
    <name type="scientific">Alloscardovia omnicolens</name>
    <dbReference type="NCBI Taxonomy" id="419015"/>
    <lineage>
        <taxon>Bacteria</taxon>
        <taxon>Bacillati</taxon>
        <taxon>Actinomycetota</taxon>
        <taxon>Actinomycetes</taxon>
        <taxon>Bifidobacteriales</taxon>
        <taxon>Bifidobacteriaceae</taxon>
        <taxon>Alloscardovia</taxon>
    </lineage>
</organism>
<comment type="caution">
    <text evidence="2">The sequence shown here is derived from an EMBL/GenBank/DDBJ whole genome shotgun (WGS) entry which is preliminary data.</text>
</comment>
<dbReference type="Gene3D" id="1.10.287.860">
    <property type="entry name" value="Nucleotidyltransferase"/>
    <property type="match status" value="1"/>
</dbReference>
<reference evidence="2 3" key="1">
    <citation type="submission" date="2017-12" db="EMBL/GenBank/DDBJ databases">
        <title>Phylogenetic diversity of female urinary microbiome.</title>
        <authorList>
            <person name="Thomas-White K."/>
            <person name="Wolfe A.J."/>
        </authorList>
    </citation>
    <scope>NUCLEOTIDE SEQUENCE [LARGE SCALE GENOMIC DNA]</scope>
    <source>
        <strain evidence="2 3">UMB0064</strain>
    </source>
</reference>
<sequence length="249" mass="28851">MILDRQNPLSVADIMKALQTVNESLPDLETPYDADDLITFGRDFENLLQVYRGAMHEISTKLEILDDEYQTRYSHNPIHHMERRMKSIRSIAGKLLTHRKSLTIENIENNVFDIAGIRVMCNYVDDVYAIASMLSRQSDIRILEVKDYIKHPKASGYRSLHVIYSVPVFLTTGARDIPVEVQFRTISMDYWASLEHRLRYKSTNDPERVARHAQTLQNAAQELFTIDLALQNVHRDLVSAPRETDFDDE</sequence>
<gene>
    <name evidence="2" type="ORF">CYJ32_01255</name>
</gene>
<dbReference type="InterPro" id="IPR043519">
    <property type="entry name" value="NT_sf"/>
</dbReference>
<dbReference type="GO" id="GO:0016301">
    <property type="term" value="F:kinase activity"/>
    <property type="evidence" value="ECO:0007669"/>
    <property type="project" value="UniProtKB-KW"/>
</dbReference>
<dbReference type="SUPFAM" id="SSF81301">
    <property type="entry name" value="Nucleotidyltransferase"/>
    <property type="match status" value="1"/>
</dbReference>
<dbReference type="InterPro" id="IPR052366">
    <property type="entry name" value="GTP_Pyrophosphokinase"/>
</dbReference>
<keyword evidence="2" id="KW-0808">Transferase</keyword>
<accession>A0A2I1M7J0</accession>
<keyword evidence="2" id="KW-0418">Kinase</keyword>
<dbReference type="Proteomes" id="UP000242263">
    <property type="component" value="Unassembled WGS sequence"/>
</dbReference>
<proteinExistence type="predicted"/>
<dbReference type="RefSeq" id="WP_021618479.1">
    <property type="nucleotide sequence ID" value="NZ_CAUUNK010000021.1"/>
</dbReference>
<dbReference type="InterPro" id="IPR007685">
    <property type="entry name" value="RelA_SpoT"/>
</dbReference>
<dbReference type="Gene3D" id="3.30.460.10">
    <property type="entry name" value="Beta Polymerase, domain 2"/>
    <property type="match status" value="1"/>
</dbReference>
<evidence type="ECO:0000313" key="2">
    <source>
        <dbReference type="EMBL" id="PKZ16093.1"/>
    </source>
</evidence>
<dbReference type="GO" id="GO:0015969">
    <property type="term" value="P:guanosine tetraphosphate metabolic process"/>
    <property type="evidence" value="ECO:0007669"/>
    <property type="project" value="InterPro"/>
</dbReference>
<dbReference type="EMBL" id="PKGU01000001">
    <property type="protein sequence ID" value="PKZ16093.1"/>
    <property type="molecule type" value="Genomic_DNA"/>
</dbReference>
<dbReference type="SMART" id="SM00954">
    <property type="entry name" value="RelA_SpoT"/>
    <property type="match status" value="1"/>
</dbReference>
<dbReference type="CDD" id="cd05399">
    <property type="entry name" value="NT_Rel-Spo_like"/>
    <property type="match status" value="1"/>
</dbReference>
<dbReference type="PANTHER" id="PTHR47837">
    <property type="entry name" value="GTP PYROPHOSPHOKINASE YJBM"/>
    <property type="match status" value="1"/>
</dbReference>
<dbReference type="PANTHER" id="PTHR47837:SF2">
    <property type="entry name" value="GTP PYROPHOSPHOKINASE YWAC"/>
    <property type="match status" value="1"/>
</dbReference>